<dbReference type="EMBL" id="OUNR01000018">
    <property type="protein sequence ID" value="SPP66166.1"/>
    <property type="molecule type" value="Genomic_DNA"/>
</dbReference>
<dbReference type="GO" id="GO:0016747">
    <property type="term" value="F:acyltransferase activity, transferring groups other than amino-acyl groups"/>
    <property type="evidence" value="ECO:0007669"/>
    <property type="project" value="InterPro"/>
</dbReference>
<evidence type="ECO:0000313" key="3">
    <source>
        <dbReference type="Proteomes" id="UP000248168"/>
    </source>
</evidence>
<gene>
    <name evidence="2" type="ORF">NITLEN_50206</name>
</gene>
<dbReference type="RefSeq" id="WP_121990362.1">
    <property type="nucleotide sequence ID" value="NZ_OUNR01000018.1"/>
</dbReference>
<dbReference type="InterPro" id="IPR010033">
    <property type="entry name" value="HAD_SF_ppase_IIIC"/>
</dbReference>
<dbReference type="InterPro" id="IPR049369">
    <property type="entry name" value="BF1531-like_N"/>
</dbReference>
<dbReference type="Proteomes" id="UP000248168">
    <property type="component" value="Unassembled WGS sequence"/>
</dbReference>
<dbReference type="Gene3D" id="3.40.50.1000">
    <property type="entry name" value="HAD superfamily/HAD-like"/>
    <property type="match status" value="1"/>
</dbReference>
<dbReference type="OrthoDB" id="323926at2"/>
<dbReference type="GO" id="GO:0016788">
    <property type="term" value="F:hydrolase activity, acting on ester bonds"/>
    <property type="evidence" value="ECO:0007669"/>
    <property type="project" value="UniProtKB-ARBA"/>
</dbReference>
<organism evidence="2 3">
    <name type="scientific">Nitrospira lenta</name>
    <dbReference type="NCBI Taxonomy" id="1436998"/>
    <lineage>
        <taxon>Bacteria</taxon>
        <taxon>Pseudomonadati</taxon>
        <taxon>Nitrospirota</taxon>
        <taxon>Nitrospiria</taxon>
        <taxon>Nitrospirales</taxon>
        <taxon>Nitrospiraceae</taxon>
        <taxon>Nitrospira</taxon>
    </lineage>
</organism>
<evidence type="ECO:0000259" key="1">
    <source>
        <dbReference type="PROSITE" id="PS51186"/>
    </source>
</evidence>
<proteinExistence type="predicted"/>
<dbReference type="Gene3D" id="3.40.50.1110">
    <property type="entry name" value="SGNH hydrolase"/>
    <property type="match status" value="1"/>
</dbReference>
<dbReference type="InterPro" id="IPR010037">
    <property type="entry name" value="FkbH_domain"/>
</dbReference>
<dbReference type="InterPro" id="IPR000182">
    <property type="entry name" value="GNAT_dom"/>
</dbReference>
<dbReference type="Gene3D" id="1.25.40.10">
    <property type="entry name" value="Tetratricopeptide repeat domain"/>
    <property type="match status" value="1"/>
</dbReference>
<sequence>MAEYPHARMGDGTACIVRADELRKSGKVEEAIALYLDALSEPPQAALCLKLARSYEELGNISEACRWALMVVDAEDDFTSWQAAARLVHRYAKTPGQKLRSAKVAILGSYTTAQLGQMLTLAAGRRGIHLEVLESQYGQYEQDIIDPNSRLYAFDPDFIVLAVHEGDLRLPEFSAAPQALVRAEVARWTSLWRVVRERSRARVVQHNFALPCEVPTGHLAVRLPGSRYMMAQAVNIRLGEEAGNTVSIVDCERLSSFVGKSRWFDPRYWHLAKQAVALQVVPLLARHTAAVIGADLGLSRKCLVLDLDNTLWGGVIAEDGLAGIKLGNGVDGEAFVAFQEYILKLKNKGVILAVCSKNNHADAMQPFEKHPEMRLKRDDFAVFVANWEPKPQNIRMIARELGIGVDALVFVDDNPVERAAMRQFAPEVEVIPLSEDPSYYVRALSQCLSFETSSYTQEDIARAEQYQARAQIRELESTTGSIEEFYQSLHMQAIVAPFDAFHLPRIAQLIGKTNQFNLTTKRHGMPQLESFIRDPKCVHLYLRLRDRFVDHGLVALIIALQEGEVLDIDTWLMSCRVIGRTVEATLMEHLCRRAMEAGCTSLRGTYVQTEKNAMAEDAYAKLGFDLASKSDGRVRWTYDMRVNGPIVNKFIKTVDGWEATNGAA</sequence>
<reference evidence="3" key="1">
    <citation type="submission" date="2018-04" db="EMBL/GenBank/DDBJ databases">
        <authorList>
            <person name="Lucker S."/>
            <person name="Sakoula D."/>
        </authorList>
    </citation>
    <scope>NUCLEOTIDE SEQUENCE [LARGE SCALE GENOMIC DNA]</scope>
</reference>
<dbReference type="InterPro" id="IPR036514">
    <property type="entry name" value="SGNH_hydro_sf"/>
</dbReference>
<dbReference type="PROSITE" id="PS51186">
    <property type="entry name" value="GNAT"/>
    <property type="match status" value="1"/>
</dbReference>
<dbReference type="NCBIfam" id="TIGR01681">
    <property type="entry name" value="HAD-SF-IIIC"/>
    <property type="match status" value="1"/>
</dbReference>
<dbReference type="SUPFAM" id="SSF56784">
    <property type="entry name" value="HAD-like"/>
    <property type="match status" value="1"/>
</dbReference>
<name>A0A330LGD4_9BACT</name>
<accession>A0A330LGD4</accession>
<dbReference type="InterPro" id="IPR023214">
    <property type="entry name" value="HAD_sf"/>
</dbReference>
<dbReference type="InterPro" id="IPR011990">
    <property type="entry name" value="TPR-like_helical_dom_sf"/>
</dbReference>
<evidence type="ECO:0000313" key="2">
    <source>
        <dbReference type="EMBL" id="SPP66166.1"/>
    </source>
</evidence>
<dbReference type="NCBIfam" id="TIGR01686">
    <property type="entry name" value="FkbH"/>
    <property type="match status" value="1"/>
</dbReference>
<protein>
    <recommendedName>
        <fullName evidence="1">N-acetyltransferase domain-containing protein</fullName>
    </recommendedName>
</protein>
<dbReference type="InterPro" id="IPR036412">
    <property type="entry name" value="HAD-like_sf"/>
</dbReference>
<dbReference type="InParanoid" id="A0A330LGD4"/>
<feature type="domain" description="N-acetyltransferase" evidence="1">
    <location>
        <begin position="493"/>
        <end position="645"/>
    </location>
</feature>
<dbReference type="Pfam" id="PF21211">
    <property type="entry name" value="FkbH_N"/>
    <property type="match status" value="1"/>
</dbReference>
<dbReference type="AlphaFoldDB" id="A0A330LGD4"/>
<dbReference type="SUPFAM" id="SSF48452">
    <property type="entry name" value="TPR-like"/>
    <property type="match status" value="1"/>
</dbReference>
<keyword evidence="3" id="KW-1185">Reference proteome</keyword>